<feature type="short sequence motif" description="GXSXG" evidence="2">
    <location>
        <begin position="42"/>
        <end position="46"/>
    </location>
</feature>
<dbReference type="Proteomes" id="UP000533598">
    <property type="component" value="Unassembled WGS sequence"/>
</dbReference>
<dbReference type="PROSITE" id="PS51635">
    <property type="entry name" value="PNPLA"/>
    <property type="match status" value="1"/>
</dbReference>
<evidence type="ECO:0000313" key="5">
    <source>
        <dbReference type="EMBL" id="MBB4679553.1"/>
    </source>
</evidence>
<dbReference type="GO" id="GO:0016042">
    <property type="term" value="P:lipid catabolic process"/>
    <property type="evidence" value="ECO:0007669"/>
    <property type="project" value="UniProtKB-UniRule"/>
</dbReference>
<dbReference type="GO" id="GO:0016787">
    <property type="term" value="F:hydrolase activity"/>
    <property type="evidence" value="ECO:0007669"/>
    <property type="project" value="UniProtKB-UniRule"/>
</dbReference>
<reference evidence="5 6" key="1">
    <citation type="submission" date="2020-08" db="EMBL/GenBank/DDBJ databases">
        <title>Sequencing the genomes of 1000 actinobacteria strains.</title>
        <authorList>
            <person name="Klenk H.-P."/>
        </authorList>
    </citation>
    <scope>NUCLEOTIDE SEQUENCE [LARGE SCALE GENOMIC DNA]</scope>
    <source>
        <strain evidence="5 6">DSM 44230</strain>
    </source>
</reference>
<protein>
    <submittedName>
        <fullName evidence="5">NTE family protein</fullName>
    </submittedName>
</protein>
<proteinExistence type="predicted"/>
<feature type="active site" description="Nucleophile" evidence="2">
    <location>
        <position position="44"/>
    </location>
</feature>
<comment type="caution">
    <text evidence="5">The sequence shown here is derived from an EMBL/GenBank/DDBJ whole genome shotgun (WGS) entry which is preliminary data.</text>
</comment>
<feature type="active site" description="Proton acceptor" evidence="2">
    <location>
        <position position="227"/>
    </location>
</feature>
<keyword evidence="2" id="KW-0378">Hydrolase</keyword>
<feature type="domain" description="PNPLA" evidence="4">
    <location>
        <begin position="6"/>
        <end position="240"/>
    </location>
</feature>
<dbReference type="EMBL" id="JACHMH010000001">
    <property type="protein sequence ID" value="MBB4679553.1"/>
    <property type="molecule type" value="Genomic_DNA"/>
</dbReference>
<dbReference type="InterPro" id="IPR002641">
    <property type="entry name" value="PNPLA_dom"/>
</dbReference>
<feature type="compositionally biased region" description="Gly residues" evidence="3">
    <location>
        <begin position="137"/>
        <end position="169"/>
    </location>
</feature>
<evidence type="ECO:0000256" key="1">
    <source>
        <dbReference type="ARBA" id="ARBA00023098"/>
    </source>
</evidence>
<dbReference type="Gene3D" id="3.40.1090.10">
    <property type="entry name" value="Cytosolic phospholipase A2 catalytic domain"/>
    <property type="match status" value="1"/>
</dbReference>
<name>A0A7W7FWF5_9PSEU</name>
<keyword evidence="2" id="KW-0442">Lipid degradation</keyword>
<gene>
    <name evidence="5" type="ORF">HNR67_005671</name>
</gene>
<dbReference type="Pfam" id="PF01734">
    <property type="entry name" value="Patatin"/>
    <property type="match status" value="1"/>
</dbReference>
<organism evidence="5 6">
    <name type="scientific">Crossiella cryophila</name>
    <dbReference type="NCBI Taxonomy" id="43355"/>
    <lineage>
        <taxon>Bacteria</taxon>
        <taxon>Bacillati</taxon>
        <taxon>Actinomycetota</taxon>
        <taxon>Actinomycetes</taxon>
        <taxon>Pseudonocardiales</taxon>
        <taxon>Pseudonocardiaceae</taxon>
        <taxon>Crossiella</taxon>
    </lineage>
</organism>
<evidence type="ECO:0000256" key="3">
    <source>
        <dbReference type="SAM" id="MobiDB-lite"/>
    </source>
</evidence>
<feature type="region of interest" description="Disordered" evidence="3">
    <location>
        <begin position="132"/>
        <end position="173"/>
    </location>
</feature>
<feature type="short sequence motif" description="DGA/G" evidence="2">
    <location>
        <begin position="227"/>
        <end position="229"/>
    </location>
</feature>
<evidence type="ECO:0000313" key="6">
    <source>
        <dbReference type="Proteomes" id="UP000533598"/>
    </source>
</evidence>
<sequence length="341" mass="34653">MPRRGLAIGCGGTLGFAWTAVALQAVERQLGWDARSAEVLVGTSAGAELVALLGSGRSADGIVAALDGAGADSVLAGHLARHPGMRPPVPGWGWPARGLVGRGLRGEVDLTAGLAGLLPRGRGDAGWLRDLGDQLAGAGGPSAGGPSDGGSSGSTSGQGAGGPSGGGPGWVTHPATWIVAADATTGVRTAFGSPTAPETTLAQAISASWAIPGWFPPVRIAGREHVDGGTISSVSADLLIPLELDELVVLAPMTSEHPVPATGLSRLERLLRRRMTRGLDREVRQLRAAGTRVIRIEPGPAELAAMGANFMDPRRRQSTVDVSRLHTPTRVRAAISNGVAA</sequence>
<dbReference type="RefSeq" id="WP_185005285.1">
    <property type="nucleotide sequence ID" value="NZ_BAAAUI010000001.1"/>
</dbReference>
<keyword evidence="1 2" id="KW-0443">Lipid metabolism</keyword>
<evidence type="ECO:0000259" key="4">
    <source>
        <dbReference type="PROSITE" id="PS51635"/>
    </source>
</evidence>
<comment type="caution">
    <text evidence="2">Lacks conserved residue(s) required for the propagation of feature annotation.</text>
</comment>
<evidence type="ECO:0000256" key="2">
    <source>
        <dbReference type="PROSITE-ProRule" id="PRU01161"/>
    </source>
</evidence>
<dbReference type="InterPro" id="IPR016035">
    <property type="entry name" value="Acyl_Trfase/lysoPLipase"/>
</dbReference>
<dbReference type="AlphaFoldDB" id="A0A7W7FWF5"/>
<dbReference type="SUPFAM" id="SSF52151">
    <property type="entry name" value="FabD/lysophospholipase-like"/>
    <property type="match status" value="1"/>
</dbReference>
<keyword evidence="6" id="KW-1185">Reference proteome</keyword>
<accession>A0A7W7FWF5</accession>